<organism evidence="2">
    <name type="scientific">Selaginella moellendorffii</name>
    <name type="common">Spikemoss</name>
    <dbReference type="NCBI Taxonomy" id="88036"/>
    <lineage>
        <taxon>Eukaryota</taxon>
        <taxon>Viridiplantae</taxon>
        <taxon>Streptophyta</taxon>
        <taxon>Embryophyta</taxon>
        <taxon>Tracheophyta</taxon>
        <taxon>Lycopodiopsida</taxon>
        <taxon>Selaginellales</taxon>
        <taxon>Selaginellaceae</taxon>
        <taxon>Selaginella</taxon>
    </lineage>
</organism>
<dbReference type="EMBL" id="GL377595">
    <property type="protein sequence ID" value="EFJ22462.1"/>
    <property type="molecule type" value="Genomic_DNA"/>
</dbReference>
<dbReference type="KEGG" id="smo:SELMODRAFT_416240"/>
<accession>D8RYN3</accession>
<name>D8RYN3_SELML</name>
<reference evidence="1 2" key="1">
    <citation type="journal article" date="2011" name="Science">
        <title>The Selaginella genome identifies genetic changes associated with the evolution of vascular plants.</title>
        <authorList>
            <person name="Banks J.A."/>
            <person name="Nishiyama T."/>
            <person name="Hasebe M."/>
            <person name="Bowman J.L."/>
            <person name="Gribskov M."/>
            <person name="dePamphilis C."/>
            <person name="Albert V.A."/>
            <person name="Aono N."/>
            <person name="Aoyama T."/>
            <person name="Ambrose B.A."/>
            <person name="Ashton N.W."/>
            <person name="Axtell M.J."/>
            <person name="Barker E."/>
            <person name="Barker M.S."/>
            <person name="Bennetzen J.L."/>
            <person name="Bonawitz N.D."/>
            <person name="Chapple C."/>
            <person name="Cheng C."/>
            <person name="Correa L.G."/>
            <person name="Dacre M."/>
            <person name="DeBarry J."/>
            <person name="Dreyer I."/>
            <person name="Elias M."/>
            <person name="Engstrom E.M."/>
            <person name="Estelle M."/>
            <person name="Feng L."/>
            <person name="Finet C."/>
            <person name="Floyd S.K."/>
            <person name="Frommer W.B."/>
            <person name="Fujita T."/>
            <person name="Gramzow L."/>
            <person name="Gutensohn M."/>
            <person name="Harholt J."/>
            <person name="Hattori M."/>
            <person name="Heyl A."/>
            <person name="Hirai T."/>
            <person name="Hiwatashi Y."/>
            <person name="Ishikawa M."/>
            <person name="Iwata M."/>
            <person name="Karol K.G."/>
            <person name="Koehler B."/>
            <person name="Kolukisaoglu U."/>
            <person name="Kubo M."/>
            <person name="Kurata T."/>
            <person name="Lalonde S."/>
            <person name="Li K."/>
            <person name="Li Y."/>
            <person name="Litt A."/>
            <person name="Lyons E."/>
            <person name="Manning G."/>
            <person name="Maruyama T."/>
            <person name="Michael T.P."/>
            <person name="Mikami K."/>
            <person name="Miyazaki S."/>
            <person name="Morinaga S."/>
            <person name="Murata T."/>
            <person name="Mueller-Roeber B."/>
            <person name="Nelson D.R."/>
            <person name="Obara M."/>
            <person name="Oguri Y."/>
            <person name="Olmstead R.G."/>
            <person name="Onodera N."/>
            <person name="Petersen B.L."/>
            <person name="Pils B."/>
            <person name="Prigge M."/>
            <person name="Rensing S.A."/>
            <person name="Riano-Pachon D.M."/>
            <person name="Roberts A.W."/>
            <person name="Sato Y."/>
            <person name="Scheller H.V."/>
            <person name="Schulz B."/>
            <person name="Schulz C."/>
            <person name="Shakirov E.V."/>
            <person name="Shibagaki N."/>
            <person name="Shinohara N."/>
            <person name="Shippen D.E."/>
            <person name="Soerensen I."/>
            <person name="Sotooka R."/>
            <person name="Sugimoto N."/>
            <person name="Sugita M."/>
            <person name="Sumikawa N."/>
            <person name="Tanurdzic M."/>
            <person name="Theissen G."/>
            <person name="Ulvskov P."/>
            <person name="Wakazuki S."/>
            <person name="Weng J.K."/>
            <person name="Willats W.W."/>
            <person name="Wipf D."/>
            <person name="Wolf P.G."/>
            <person name="Yang L."/>
            <person name="Zimmer A.D."/>
            <person name="Zhu Q."/>
            <person name="Mitros T."/>
            <person name="Hellsten U."/>
            <person name="Loque D."/>
            <person name="Otillar R."/>
            <person name="Salamov A."/>
            <person name="Schmutz J."/>
            <person name="Shapiro H."/>
            <person name="Lindquist E."/>
            <person name="Lucas S."/>
            <person name="Rokhsar D."/>
            <person name="Grigoriev I.V."/>
        </authorList>
    </citation>
    <scope>NUCLEOTIDE SEQUENCE [LARGE SCALE GENOMIC DNA]</scope>
</reference>
<dbReference type="HOGENOM" id="CLU_2227843_0_0_1"/>
<proteinExistence type="predicted"/>
<keyword evidence="2" id="KW-1185">Reference proteome</keyword>
<protein>
    <submittedName>
        <fullName evidence="1">Uncharacterized protein</fullName>
    </submittedName>
</protein>
<evidence type="ECO:0000313" key="2">
    <source>
        <dbReference type="Proteomes" id="UP000001514"/>
    </source>
</evidence>
<gene>
    <name evidence="1" type="ORF">SELMODRAFT_416240</name>
</gene>
<dbReference type="InParanoid" id="D8RYN3"/>
<dbReference type="AlphaFoldDB" id="D8RYN3"/>
<dbReference type="Gramene" id="EFJ22462">
    <property type="protein sequence ID" value="EFJ22462"/>
    <property type="gene ID" value="SELMODRAFT_416240"/>
</dbReference>
<dbReference type="Proteomes" id="UP000001514">
    <property type="component" value="Unassembled WGS sequence"/>
</dbReference>
<evidence type="ECO:0000313" key="1">
    <source>
        <dbReference type="EMBL" id="EFJ22462.1"/>
    </source>
</evidence>
<sequence>MWWKLRQRVQPVPVAVVRVEEAAATRACAAASLATADRHLITVLNALSISSNAISFVMTPNALQGFNVEIAVICWVLKQQHPLFASAVFLRQTLRKKLSPTRRTGL</sequence>